<dbReference type="RefSeq" id="WP_015880189.1">
    <property type="nucleotide sequence ID" value="NC_012691.1"/>
</dbReference>
<protein>
    <submittedName>
        <fullName evidence="2">Uncharacterized protein</fullName>
    </submittedName>
</protein>
<dbReference type="OrthoDB" id="5771277at2"/>
<dbReference type="EMBL" id="CP001616">
    <property type="protein sequence ID" value="ACQ94740.1"/>
    <property type="molecule type" value="Genomic_DNA"/>
</dbReference>
<dbReference type="AlphaFoldDB" id="C4LDX9"/>
<accession>C4LDX9</accession>
<evidence type="ECO:0000313" key="3">
    <source>
        <dbReference type="Proteomes" id="UP000009073"/>
    </source>
</evidence>
<reference evidence="2 3" key="2">
    <citation type="journal article" date="2011" name="Stand. Genomic Sci.">
        <title>Complete genome sequence of Tolumonas auensis type strain (TA 4).</title>
        <authorList>
            <person name="Chertkov O."/>
            <person name="Copeland A."/>
            <person name="Lucas S."/>
            <person name="Lapidus A."/>
            <person name="Berry K.W."/>
            <person name="Detter J.C."/>
            <person name="Del Rio T.G."/>
            <person name="Hammon N."/>
            <person name="Dalin E."/>
            <person name="Tice H."/>
            <person name="Pitluck S."/>
            <person name="Richardson P."/>
            <person name="Bruce D."/>
            <person name="Goodwin L."/>
            <person name="Han C."/>
            <person name="Tapia R."/>
            <person name="Saunders E."/>
            <person name="Schmutz J."/>
            <person name="Brettin T."/>
            <person name="Larimer F."/>
            <person name="Land M."/>
            <person name="Hauser L."/>
            <person name="Spring S."/>
            <person name="Rohde M."/>
            <person name="Kyrpides N.C."/>
            <person name="Ivanova N."/>
            <person name="Goker M."/>
            <person name="Beller H.R."/>
            <person name="Klenk H.P."/>
            <person name="Woyke T."/>
        </authorList>
    </citation>
    <scope>NUCLEOTIDE SEQUENCE [LARGE SCALE GENOMIC DNA]</scope>
    <source>
        <strain evidence="3">DSM 9187 / TA4</strain>
    </source>
</reference>
<dbReference type="Pfam" id="PF11604">
    <property type="entry name" value="CusF_Ec"/>
    <property type="match status" value="1"/>
</dbReference>
<keyword evidence="1" id="KW-0732">Signal</keyword>
<proteinExistence type="predicted"/>
<dbReference type="InterPro" id="IPR021647">
    <property type="entry name" value="CusF_Ec"/>
</dbReference>
<reference evidence="3" key="1">
    <citation type="submission" date="2009-05" db="EMBL/GenBank/DDBJ databases">
        <title>Complete sequence of Tolumonas auensis DSM 9187.</title>
        <authorList>
            <consortium name="US DOE Joint Genome Institute"/>
            <person name="Lucas S."/>
            <person name="Copeland A."/>
            <person name="Lapidus A."/>
            <person name="Glavina del Rio T."/>
            <person name="Tice H."/>
            <person name="Bruce D."/>
            <person name="Goodwin L."/>
            <person name="Pitluck S."/>
            <person name="Chertkov O."/>
            <person name="Brettin T."/>
            <person name="Detter J.C."/>
            <person name="Han C."/>
            <person name="Larimer F."/>
            <person name="Land M."/>
            <person name="Hauser L."/>
            <person name="Kyrpides N."/>
            <person name="Mikhailova N."/>
            <person name="Spring S."/>
            <person name="Beller H."/>
        </authorList>
    </citation>
    <scope>NUCLEOTIDE SEQUENCE [LARGE SCALE GENOMIC DNA]</scope>
    <source>
        <strain evidence="3">DSM 9187 / TA4</strain>
    </source>
</reference>
<feature type="signal peptide" evidence="1">
    <location>
        <begin position="1"/>
        <end position="24"/>
    </location>
</feature>
<evidence type="ECO:0000256" key="1">
    <source>
        <dbReference type="SAM" id="SignalP"/>
    </source>
</evidence>
<gene>
    <name evidence="2" type="ordered locus">Tola_3152</name>
</gene>
<dbReference type="InterPro" id="IPR042230">
    <property type="entry name" value="CusF_sf"/>
</dbReference>
<name>C4LDX9_TOLAT</name>
<feature type="chain" id="PRO_5002940394" evidence="1">
    <location>
        <begin position="25"/>
        <end position="103"/>
    </location>
</feature>
<dbReference type="Proteomes" id="UP000009073">
    <property type="component" value="Chromosome"/>
</dbReference>
<dbReference type="Gene3D" id="2.40.50.320">
    <property type="entry name" value="Copper binding periplasmic protein CusF"/>
    <property type="match status" value="1"/>
</dbReference>
<sequence length="103" mass="10873">MKHSLSRIAAVALFSLFAVSAAQAGVETYRVHGTVQQVDAANGKVTLAQDAVTELGWPVRTMTYKVDGDNTLTGISAGQTVDATFTTTSPYQASIQFITPTAH</sequence>
<evidence type="ECO:0000313" key="2">
    <source>
        <dbReference type="EMBL" id="ACQ94740.1"/>
    </source>
</evidence>
<dbReference type="STRING" id="595494.Tola_3152"/>
<dbReference type="HOGENOM" id="CLU_2276203_0_0_6"/>
<organism evidence="2 3">
    <name type="scientific">Tolumonas auensis (strain DSM 9187 / NBRC 110442 / TA 4)</name>
    <dbReference type="NCBI Taxonomy" id="595494"/>
    <lineage>
        <taxon>Bacteria</taxon>
        <taxon>Pseudomonadati</taxon>
        <taxon>Pseudomonadota</taxon>
        <taxon>Gammaproteobacteria</taxon>
        <taxon>Aeromonadales</taxon>
        <taxon>Aeromonadaceae</taxon>
        <taxon>Tolumonas</taxon>
    </lineage>
</organism>
<dbReference type="eggNOG" id="COG5569">
    <property type="taxonomic scope" value="Bacteria"/>
</dbReference>
<keyword evidence="3" id="KW-1185">Reference proteome</keyword>
<dbReference type="KEGG" id="tau:Tola_3152"/>